<sequence>MHKILAFSLASLGLSACNNPTDDSPSKILNMESNQTQHTSATPYIFEYNDIVYTLKAGQDPDTVHLKFKNLLKKIPSSDNNLDILKTKRKVLIHLGCLKGAYIVTEKILNKTDSSQLQEMQCIFLRKMKKDAHEIKECYEKTAHSYLNEINLIPKAAVRYQYALWGHYAAMFHAGHIGYRDKLQEIIDYHNIADHKKTYQQMYENILNAGAFQKRLDAIPYSPNCQ</sequence>
<organism evidence="1 2">
    <name type="scientific">Acinetobacter calcoaceticus</name>
    <dbReference type="NCBI Taxonomy" id="471"/>
    <lineage>
        <taxon>Bacteria</taxon>
        <taxon>Pseudomonadati</taxon>
        <taxon>Pseudomonadota</taxon>
        <taxon>Gammaproteobacteria</taxon>
        <taxon>Moraxellales</taxon>
        <taxon>Moraxellaceae</taxon>
        <taxon>Acinetobacter</taxon>
        <taxon>Acinetobacter calcoaceticus/baumannii complex</taxon>
    </lineage>
</organism>
<dbReference type="AlphaFoldDB" id="A0ABD5AHY7"/>
<dbReference type="EMBL" id="JAUSQP010000001">
    <property type="protein sequence ID" value="MDP9802121.1"/>
    <property type="molecule type" value="Genomic_DNA"/>
</dbReference>
<dbReference type="PROSITE" id="PS51257">
    <property type="entry name" value="PROKAR_LIPOPROTEIN"/>
    <property type="match status" value="1"/>
</dbReference>
<proteinExistence type="predicted"/>
<gene>
    <name evidence="1" type="ORF">J2771_000375</name>
</gene>
<dbReference type="RefSeq" id="WP_307009346.1">
    <property type="nucleotide sequence ID" value="NZ_JAUSQP010000001.1"/>
</dbReference>
<evidence type="ECO:0008006" key="3">
    <source>
        <dbReference type="Google" id="ProtNLM"/>
    </source>
</evidence>
<accession>A0ABD5AHY7</accession>
<reference evidence="1 2" key="1">
    <citation type="submission" date="2023-07" db="EMBL/GenBank/DDBJ databases">
        <title>Sorghum-associated microbial communities from plants grown in Nebraska, USA.</title>
        <authorList>
            <person name="Schachtman D."/>
        </authorList>
    </citation>
    <scope>NUCLEOTIDE SEQUENCE [LARGE SCALE GENOMIC DNA]</scope>
    <source>
        <strain evidence="1 2">CC146</strain>
    </source>
</reference>
<evidence type="ECO:0000313" key="1">
    <source>
        <dbReference type="EMBL" id="MDP9802121.1"/>
    </source>
</evidence>
<comment type="caution">
    <text evidence="1">The sequence shown here is derived from an EMBL/GenBank/DDBJ whole genome shotgun (WGS) entry which is preliminary data.</text>
</comment>
<evidence type="ECO:0000313" key="2">
    <source>
        <dbReference type="Proteomes" id="UP001240164"/>
    </source>
</evidence>
<name>A0ABD5AHY7_ACICA</name>
<dbReference type="Proteomes" id="UP001240164">
    <property type="component" value="Unassembled WGS sequence"/>
</dbReference>
<protein>
    <recommendedName>
        <fullName evidence="3">Lipoprotein</fullName>
    </recommendedName>
</protein>